<evidence type="ECO:0008006" key="4">
    <source>
        <dbReference type="Google" id="ProtNLM"/>
    </source>
</evidence>
<feature type="compositionally biased region" description="Basic and acidic residues" evidence="1">
    <location>
        <begin position="285"/>
        <end position="318"/>
    </location>
</feature>
<feature type="compositionally biased region" description="Gly residues" evidence="1">
    <location>
        <begin position="270"/>
        <end position="284"/>
    </location>
</feature>
<name>A0A420YF42_9PEZI</name>
<accession>A0A420YF42</accession>
<dbReference type="Proteomes" id="UP000275385">
    <property type="component" value="Unassembled WGS sequence"/>
</dbReference>
<feature type="compositionally biased region" description="Low complexity" evidence="1">
    <location>
        <begin position="217"/>
        <end position="269"/>
    </location>
</feature>
<dbReference type="PANTHER" id="PTHR38703:SF1">
    <property type="entry name" value="ALLERGEN"/>
    <property type="match status" value="1"/>
</dbReference>
<evidence type="ECO:0000256" key="1">
    <source>
        <dbReference type="SAM" id="MobiDB-lite"/>
    </source>
</evidence>
<feature type="region of interest" description="Disordered" evidence="1">
    <location>
        <begin position="198"/>
        <end position="318"/>
    </location>
</feature>
<evidence type="ECO:0000313" key="2">
    <source>
        <dbReference type="EMBL" id="RKU46387.1"/>
    </source>
</evidence>
<dbReference type="OrthoDB" id="2118965at2759"/>
<sequence>MDKARQAIHNIERMAGKHDTTVHEHVGPAVTKETVKPERVEEQKTVVDKEVHQDHYHRTVQPVFDKEVLPEKHEHRVAGTETREFDHRHNDNTRERFEAERGQLRDERHVAETKVAQVKAAGVEGEHVHHHVHEEIQPVLHKEVIQPEVVHTTVPIHEVHHEAAKHHGTTTLPPVSIDEFKAQGGTLSGRQERRDHFDGCAKGLHSEGGEPIDGHIHSSTTSRTTETTGTGHHHTGTGAAAAAATGAAAGTTGTRSAGTDSRLPGSGHSHTGGTGTTGTTGTHGHGLEQTESHKKPSLLDRLNPMKDTDNDGKKGIMD</sequence>
<proteinExistence type="predicted"/>
<gene>
    <name evidence="2" type="ORF">DL546_004487</name>
</gene>
<protein>
    <recommendedName>
        <fullName evidence="4">Allergen</fullName>
    </recommendedName>
</protein>
<dbReference type="STRING" id="177199.A0A420YF42"/>
<dbReference type="EMBL" id="QVQW01000014">
    <property type="protein sequence ID" value="RKU46387.1"/>
    <property type="molecule type" value="Genomic_DNA"/>
</dbReference>
<keyword evidence="3" id="KW-1185">Reference proteome</keyword>
<reference evidence="2 3" key="1">
    <citation type="submission" date="2018-08" db="EMBL/GenBank/DDBJ databases">
        <title>Draft genome of the lignicolous fungus Coniochaeta pulveracea.</title>
        <authorList>
            <person name="Borstlap C.J."/>
            <person name="De Witt R.N."/>
            <person name="Botha A."/>
            <person name="Volschenk H."/>
        </authorList>
    </citation>
    <scope>NUCLEOTIDE SEQUENCE [LARGE SCALE GENOMIC DNA]</scope>
    <source>
        <strain evidence="2 3">CAB683</strain>
    </source>
</reference>
<dbReference type="PANTHER" id="PTHR38703">
    <property type="entry name" value="CHROMOSOME 8, WHOLE GENOME SHOTGUN SEQUENCE"/>
    <property type="match status" value="1"/>
</dbReference>
<comment type="caution">
    <text evidence="2">The sequence shown here is derived from an EMBL/GenBank/DDBJ whole genome shotgun (WGS) entry which is preliminary data.</text>
</comment>
<dbReference type="AlphaFoldDB" id="A0A420YF42"/>
<evidence type="ECO:0000313" key="3">
    <source>
        <dbReference type="Proteomes" id="UP000275385"/>
    </source>
</evidence>
<feature type="compositionally biased region" description="Basic and acidic residues" evidence="1">
    <location>
        <begin position="198"/>
        <end position="216"/>
    </location>
</feature>
<organism evidence="2 3">
    <name type="scientific">Coniochaeta pulveracea</name>
    <dbReference type="NCBI Taxonomy" id="177199"/>
    <lineage>
        <taxon>Eukaryota</taxon>
        <taxon>Fungi</taxon>
        <taxon>Dikarya</taxon>
        <taxon>Ascomycota</taxon>
        <taxon>Pezizomycotina</taxon>
        <taxon>Sordariomycetes</taxon>
        <taxon>Sordariomycetidae</taxon>
        <taxon>Coniochaetales</taxon>
        <taxon>Coniochaetaceae</taxon>
        <taxon>Coniochaeta</taxon>
    </lineage>
</organism>